<gene>
    <name evidence="2" type="ORF">SAMN05421823_105328</name>
</gene>
<dbReference type="AlphaFoldDB" id="A0A1G9JIN2"/>
<feature type="transmembrane region" description="Helical" evidence="1">
    <location>
        <begin position="12"/>
        <end position="32"/>
    </location>
</feature>
<protein>
    <submittedName>
        <fullName evidence="2">Uncharacterized protein</fullName>
    </submittedName>
</protein>
<reference evidence="2 3" key="1">
    <citation type="submission" date="2016-10" db="EMBL/GenBank/DDBJ databases">
        <authorList>
            <person name="de Groot N.N."/>
        </authorList>
    </citation>
    <scope>NUCLEOTIDE SEQUENCE [LARGE SCALE GENOMIC DNA]</scope>
    <source>
        <strain evidence="2 3">DSM 25186</strain>
    </source>
</reference>
<feature type="transmembrane region" description="Helical" evidence="1">
    <location>
        <begin position="38"/>
        <end position="57"/>
    </location>
</feature>
<sequence>MLKSKKKSYYSFYYSGVILCILGTGSLISIGLEDYNSAIPTFITVIPFAVAIIKSVINDFWNIT</sequence>
<accession>A0A1G9JIN2</accession>
<organism evidence="2 3">
    <name type="scientific">Catalinimonas alkaloidigena</name>
    <dbReference type="NCBI Taxonomy" id="1075417"/>
    <lineage>
        <taxon>Bacteria</taxon>
        <taxon>Pseudomonadati</taxon>
        <taxon>Bacteroidota</taxon>
        <taxon>Cytophagia</taxon>
        <taxon>Cytophagales</taxon>
        <taxon>Catalimonadaceae</taxon>
        <taxon>Catalinimonas</taxon>
    </lineage>
</organism>
<keyword evidence="1" id="KW-0812">Transmembrane</keyword>
<evidence type="ECO:0000313" key="2">
    <source>
        <dbReference type="EMBL" id="SDL37348.1"/>
    </source>
</evidence>
<dbReference type="Proteomes" id="UP000198510">
    <property type="component" value="Unassembled WGS sequence"/>
</dbReference>
<evidence type="ECO:0000313" key="3">
    <source>
        <dbReference type="Proteomes" id="UP000198510"/>
    </source>
</evidence>
<name>A0A1G9JIN2_9BACT</name>
<keyword evidence="1" id="KW-0472">Membrane</keyword>
<dbReference type="EMBL" id="FNFO01000005">
    <property type="protein sequence ID" value="SDL37348.1"/>
    <property type="molecule type" value="Genomic_DNA"/>
</dbReference>
<proteinExistence type="predicted"/>
<keyword evidence="3" id="KW-1185">Reference proteome</keyword>
<keyword evidence="1" id="KW-1133">Transmembrane helix</keyword>
<evidence type="ECO:0000256" key="1">
    <source>
        <dbReference type="SAM" id="Phobius"/>
    </source>
</evidence>